<dbReference type="AlphaFoldDB" id="A0A0Q3WSG2"/>
<evidence type="ECO:0000313" key="2">
    <source>
        <dbReference type="EMBL" id="KQL50874.1"/>
    </source>
</evidence>
<accession>A0A0Q3WSG2</accession>
<sequence>MKYIAGIYAIEIIAVIICILLGYFIYDKRFKRNHGAKVPPGFKATEEVNIDPVTGEKTRVYYNEKTGERFYRQEK</sequence>
<dbReference type="Proteomes" id="UP000051888">
    <property type="component" value="Unassembled WGS sequence"/>
</dbReference>
<keyword evidence="1" id="KW-1133">Transmembrane helix</keyword>
<dbReference type="EMBL" id="LJJC01000015">
    <property type="protein sequence ID" value="KQL50874.1"/>
    <property type="molecule type" value="Genomic_DNA"/>
</dbReference>
<feature type="transmembrane region" description="Helical" evidence="1">
    <location>
        <begin position="6"/>
        <end position="26"/>
    </location>
</feature>
<comment type="caution">
    <text evidence="2">The sequence shown here is derived from an EMBL/GenBank/DDBJ whole genome shotgun (WGS) entry which is preliminary data.</text>
</comment>
<evidence type="ECO:0000313" key="3">
    <source>
        <dbReference type="Proteomes" id="UP000051888"/>
    </source>
</evidence>
<keyword evidence="3" id="KW-1185">Reference proteome</keyword>
<organism evidence="2 3">
    <name type="scientific">Heyndrickxia shackletonii</name>
    <dbReference type="NCBI Taxonomy" id="157838"/>
    <lineage>
        <taxon>Bacteria</taxon>
        <taxon>Bacillati</taxon>
        <taxon>Bacillota</taxon>
        <taxon>Bacilli</taxon>
        <taxon>Bacillales</taxon>
        <taxon>Bacillaceae</taxon>
        <taxon>Heyndrickxia</taxon>
    </lineage>
</organism>
<gene>
    <name evidence="2" type="ORF">AN964_25010</name>
</gene>
<name>A0A0Q3WSG2_9BACI</name>
<dbReference type="OrthoDB" id="2377160at2"/>
<evidence type="ECO:0000256" key="1">
    <source>
        <dbReference type="SAM" id="Phobius"/>
    </source>
</evidence>
<dbReference type="PATRIC" id="fig|157838.3.peg.5509"/>
<dbReference type="RefSeq" id="WP_055742484.1">
    <property type="nucleotide sequence ID" value="NZ_JAAIWL010000041.1"/>
</dbReference>
<dbReference type="STRING" id="157838.AN964_25010"/>
<protein>
    <submittedName>
        <fullName evidence="2">Uncharacterized protein</fullName>
    </submittedName>
</protein>
<keyword evidence="1" id="KW-0472">Membrane</keyword>
<reference evidence="2 3" key="1">
    <citation type="submission" date="2015-09" db="EMBL/GenBank/DDBJ databases">
        <title>Genome sequencing project for genomic taxonomy and phylogenomics of Bacillus-like bacteria.</title>
        <authorList>
            <person name="Liu B."/>
            <person name="Wang J."/>
            <person name="Zhu Y."/>
            <person name="Liu G."/>
            <person name="Chen Q."/>
            <person name="Chen Z."/>
            <person name="Lan J."/>
            <person name="Che J."/>
            <person name="Ge C."/>
            <person name="Shi H."/>
            <person name="Pan Z."/>
            <person name="Liu X."/>
        </authorList>
    </citation>
    <scope>NUCLEOTIDE SEQUENCE [LARGE SCALE GENOMIC DNA]</scope>
    <source>
        <strain evidence="2 3">LMG 18435</strain>
    </source>
</reference>
<proteinExistence type="predicted"/>
<keyword evidence="1" id="KW-0812">Transmembrane</keyword>